<keyword evidence="1" id="KW-0805">Transcription regulation</keyword>
<gene>
    <name evidence="5" type="ORF">ATI53_10885</name>
</gene>
<dbReference type="SUPFAM" id="SSF46689">
    <property type="entry name" value="Homeodomain-like"/>
    <property type="match status" value="1"/>
</dbReference>
<evidence type="ECO:0000313" key="6">
    <source>
        <dbReference type="Proteomes" id="UP000249165"/>
    </source>
</evidence>
<dbReference type="InterPro" id="IPR050204">
    <property type="entry name" value="AraC_XylS_family_regulators"/>
</dbReference>
<feature type="domain" description="HTH araC/xylS-type" evidence="4">
    <location>
        <begin position="170"/>
        <end position="252"/>
    </location>
</feature>
<name>A0A327XJ88_9RHOB</name>
<dbReference type="GO" id="GO:0043565">
    <property type="term" value="F:sequence-specific DNA binding"/>
    <property type="evidence" value="ECO:0007669"/>
    <property type="project" value="InterPro"/>
</dbReference>
<dbReference type="InterPro" id="IPR009057">
    <property type="entry name" value="Homeodomain-like_sf"/>
</dbReference>
<accession>A0A327XJ88</accession>
<evidence type="ECO:0000256" key="3">
    <source>
        <dbReference type="ARBA" id="ARBA00023163"/>
    </source>
</evidence>
<evidence type="ECO:0000259" key="4">
    <source>
        <dbReference type="PROSITE" id="PS01124"/>
    </source>
</evidence>
<sequence>MTARVSSLGRLPEWDYRLLHDRRDHTLIWLTRGQGRAIVDGLRSGLGAHNALFIPAGRLFSLDIGAQALGLALHAPADTPFPDRPLHLRIRDGFAQAELTAHLDAMQREQTQARAMVDDALEAHARLVAVWLYRQHAAAAADGGRETAALHLMRLFCDALGAGFRSDRGVAAYAAALGVSATHLTRSARASCGMTAAAMIAERKLHEARRQLAAPELSVKRIAEGLGFHSAPYFTRFIRSHTGLSPTELRRGNRPPVRPGVRG</sequence>
<dbReference type="Gene3D" id="1.10.10.60">
    <property type="entry name" value="Homeodomain-like"/>
    <property type="match status" value="1"/>
</dbReference>
<evidence type="ECO:0000313" key="5">
    <source>
        <dbReference type="EMBL" id="RAK08087.1"/>
    </source>
</evidence>
<dbReference type="RefSeq" id="WP_111551400.1">
    <property type="nucleotide sequence ID" value="NZ_LIGL01000095.1"/>
</dbReference>
<dbReference type="OrthoDB" id="9814125at2"/>
<proteinExistence type="predicted"/>
<evidence type="ECO:0000256" key="1">
    <source>
        <dbReference type="ARBA" id="ARBA00023015"/>
    </source>
</evidence>
<protein>
    <submittedName>
        <fullName evidence="5">AraC family transcriptional activator of pobA</fullName>
    </submittedName>
</protein>
<dbReference type="SMART" id="SM00342">
    <property type="entry name" value="HTH_ARAC"/>
    <property type="match status" value="1"/>
</dbReference>
<dbReference type="GO" id="GO:0003700">
    <property type="term" value="F:DNA-binding transcription factor activity"/>
    <property type="evidence" value="ECO:0007669"/>
    <property type="project" value="InterPro"/>
</dbReference>
<dbReference type="PANTHER" id="PTHR46796">
    <property type="entry name" value="HTH-TYPE TRANSCRIPTIONAL ACTIVATOR RHAS-RELATED"/>
    <property type="match status" value="1"/>
</dbReference>
<dbReference type="AlphaFoldDB" id="A0A327XJ88"/>
<dbReference type="InterPro" id="IPR018062">
    <property type="entry name" value="HTH_AraC-typ_CS"/>
</dbReference>
<dbReference type="PROSITE" id="PS01124">
    <property type="entry name" value="HTH_ARAC_FAMILY_2"/>
    <property type="match status" value="1"/>
</dbReference>
<keyword evidence="6" id="KW-1185">Reference proteome</keyword>
<organism evidence="5 6">
    <name type="scientific">Salipiger aestuarii</name>
    <dbReference type="NCBI Taxonomy" id="568098"/>
    <lineage>
        <taxon>Bacteria</taxon>
        <taxon>Pseudomonadati</taxon>
        <taxon>Pseudomonadota</taxon>
        <taxon>Alphaproteobacteria</taxon>
        <taxon>Rhodobacterales</taxon>
        <taxon>Roseobacteraceae</taxon>
        <taxon>Salipiger</taxon>
    </lineage>
</organism>
<dbReference type="PANTHER" id="PTHR46796:SF6">
    <property type="entry name" value="ARAC SUBFAMILY"/>
    <property type="match status" value="1"/>
</dbReference>
<keyword evidence="3" id="KW-0804">Transcription</keyword>
<dbReference type="PROSITE" id="PS00041">
    <property type="entry name" value="HTH_ARAC_FAMILY_1"/>
    <property type="match status" value="1"/>
</dbReference>
<reference evidence="5 6" key="1">
    <citation type="submission" date="2018-06" db="EMBL/GenBank/DDBJ databases">
        <title>Genomic Encyclopedia of Archaeal and Bacterial Type Strains, Phase II (KMG-II): from individual species to whole genera.</title>
        <authorList>
            <person name="Goeker M."/>
        </authorList>
    </citation>
    <scope>NUCLEOTIDE SEQUENCE [LARGE SCALE GENOMIC DNA]</scope>
    <source>
        <strain evidence="5 6">DSM 22011</strain>
    </source>
</reference>
<dbReference type="EMBL" id="QLMG01000088">
    <property type="protein sequence ID" value="RAK08087.1"/>
    <property type="molecule type" value="Genomic_DNA"/>
</dbReference>
<dbReference type="InterPro" id="IPR018060">
    <property type="entry name" value="HTH_AraC"/>
</dbReference>
<keyword evidence="2" id="KW-0238">DNA-binding</keyword>
<comment type="caution">
    <text evidence="5">The sequence shown here is derived from an EMBL/GenBank/DDBJ whole genome shotgun (WGS) entry which is preliminary data.</text>
</comment>
<dbReference type="Pfam" id="PF12833">
    <property type="entry name" value="HTH_18"/>
    <property type="match status" value="1"/>
</dbReference>
<dbReference type="Proteomes" id="UP000249165">
    <property type="component" value="Unassembled WGS sequence"/>
</dbReference>
<evidence type="ECO:0000256" key="2">
    <source>
        <dbReference type="ARBA" id="ARBA00023125"/>
    </source>
</evidence>